<dbReference type="RefSeq" id="WP_003558723.1">
    <property type="nucleotide sequence ID" value="NZ_AZDF01000009.1"/>
</dbReference>
<dbReference type="Proteomes" id="UP000003752">
    <property type="component" value="Unassembled WGS sequence"/>
</dbReference>
<sequence length="107" mass="12220">MNDFPSQIGRYVLAQINQQIEQSVKERLQVNPVTVDVKGLALMTHMSASFLYKSVIDTPEFLLIENDLGTKRLWDAEKVPNAWKVYVAKHGKPGINRLPRSLKREIS</sequence>
<evidence type="ECO:0000313" key="1">
    <source>
        <dbReference type="EMBL" id="EEI25457.1"/>
    </source>
</evidence>
<protein>
    <submittedName>
        <fullName evidence="1">Uncharacterized protein</fullName>
    </submittedName>
</protein>
<name>C0XGP5_LENH9</name>
<proteinExistence type="predicted"/>
<dbReference type="SMR" id="C0XGP5"/>
<reference evidence="1 2" key="1">
    <citation type="submission" date="2009-01" db="EMBL/GenBank/DDBJ databases">
        <authorList>
            <person name="Qin X."/>
            <person name="Bachman B."/>
            <person name="Battles P."/>
            <person name="Bell A."/>
            <person name="Bess C."/>
            <person name="Bickham C."/>
            <person name="Chaboub L."/>
            <person name="Chen D."/>
            <person name="Coyle M."/>
            <person name="Deiros D.R."/>
            <person name="Dinh H."/>
            <person name="Forbes L."/>
            <person name="Fowler G."/>
            <person name="Francisco L."/>
            <person name="Fu Q."/>
            <person name="Gubbala S."/>
            <person name="Hale W."/>
            <person name="Han Y."/>
            <person name="Hemphill L."/>
            <person name="Highlander S.K."/>
            <person name="Hirani K."/>
            <person name="Hogues M."/>
            <person name="Jackson L."/>
            <person name="Jakkamsetti A."/>
            <person name="Javaid M."/>
            <person name="Jiang H."/>
            <person name="Korchina V."/>
            <person name="Kovar C."/>
            <person name="Lara F."/>
            <person name="Lee S."/>
            <person name="Mata R."/>
            <person name="Mathew T."/>
            <person name="Moen C."/>
            <person name="Morales K."/>
            <person name="Munidasa M."/>
            <person name="Nazareth L."/>
            <person name="Ngo R."/>
            <person name="Nguyen L."/>
            <person name="Okwuonu G."/>
            <person name="Ongeri F."/>
            <person name="Patil S."/>
            <person name="Petrosino J."/>
            <person name="Pham C."/>
            <person name="Pham P."/>
            <person name="Pu L.-L."/>
            <person name="Puazo M."/>
            <person name="Raj R."/>
            <person name="Reid J."/>
            <person name="Rouhana J."/>
            <person name="Saada N."/>
            <person name="Shang Y."/>
            <person name="Simmons D."/>
            <person name="Thornton R."/>
            <person name="Warren J."/>
            <person name="Weissenberger G."/>
            <person name="Zhang J."/>
            <person name="Zhang L."/>
            <person name="Zhou C."/>
            <person name="Zhu D."/>
            <person name="Muzny D."/>
            <person name="Worley K."/>
            <person name="Gibbs R."/>
        </authorList>
    </citation>
    <scope>NUCLEOTIDE SEQUENCE [LARGE SCALE GENOMIC DNA]</scope>
    <source>
        <strain evidence="2">ATCC 8290 / DSM 20176 / CCUG 30140 / JCM 1155 / KCTC 3500 / NBRC 15886 / NCIMB 8040 / NRRL B-1843 / 9</strain>
    </source>
</reference>
<gene>
    <name evidence="1" type="ORF">HMPREF0519_0406</name>
</gene>
<evidence type="ECO:0000313" key="2">
    <source>
        <dbReference type="Proteomes" id="UP000003752"/>
    </source>
</evidence>
<dbReference type="EMBL" id="ACGP01000088">
    <property type="protein sequence ID" value="EEI25457.1"/>
    <property type="molecule type" value="Genomic_DNA"/>
</dbReference>
<dbReference type="AlphaFoldDB" id="C0XGP5"/>
<accession>C0XGP5</accession>
<dbReference type="PATRIC" id="fig|1423757.3.peg.2629"/>
<dbReference type="HOGENOM" id="CLU_2206636_0_0_9"/>
<keyword evidence="2" id="KW-1185">Reference proteome</keyword>
<organism evidence="1 2">
    <name type="scientific">Lentilactobacillus hilgardii (strain ATCC 8290 / DSM 20176 / CCUG 30140 / JCM 1155 / KCTC 3500 / NBRC 15886 / NCIMB 8040 / NRRL B-1843 / 9)</name>
    <dbReference type="NCBI Taxonomy" id="1423757"/>
    <lineage>
        <taxon>Bacteria</taxon>
        <taxon>Bacillati</taxon>
        <taxon>Bacillota</taxon>
        <taxon>Bacilli</taxon>
        <taxon>Lactobacillales</taxon>
        <taxon>Lactobacillaceae</taxon>
        <taxon>Lentilactobacillus</taxon>
    </lineage>
</organism>
<comment type="caution">
    <text evidence="1">The sequence shown here is derived from an EMBL/GenBank/DDBJ whole genome shotgun (WGS) entry which is preliminary data.</text>
</comment>